<proteinExistence type="predicted"/>
<organism evidence="1">
    <name type="scientific">marine sediment metagenome</name>
    <dbReference type="NCBI Taxonomy" id="412755"/>
    <lineage>
        <taxon>unclassified sequences</taxon>
        <taxon>metagenomes</taxon>
        <taxon>ecological metagenomes</taxon>
    </lineage>
</organism>
<protein>
    <submittedName>
        <fullName evidence="1">Uncharacterized protein</fullName>
    </submittedName>
</protein>
<reference evidence="1" key="1">
    <citation type="journal article" date="2015" name="Nature">
        <title>Complex archaea that bridge the gap between prokaryotes and eukaryotes.</title>
        <authorList>
            <person name="Spang A."/>
            <person name="Saw J.H."/>
            <person name="Jorgensen S.L."/>
            <person name="Zaremba-Niedzwiedzka K."/>
            <person name="Martijn J."/>
            <person name="Lind A.E."/>
            <person name="van Eijk R."/>
            <person name="Schleper C."/>
            <person name="Guy L."/>
            <person name="Ettema T.J."/>
        </authorList>
    </citation>
    <scope>NUCLEOTIDE SEQUENCE</scope>
</reference>
<accession>A0A0F9D917</accession>
<feature type="non-terminal residue" evidence="1">
    <location>
        <position position="74"/>
    </location>
</feature>
<comment type="caution">
    <text evidence="1">The sequence shown here is derived from an EMBL/GenBank/DDBJ whole genome shotgun (WGS) entry which is preliminary data.</text>
</comment>
<sequence>MASKIYQAEETTIVWKNTGADEVLILTSLAAGAGRIGDEHDWGAGSKAKRYRPYFECKFTTEPVLGERIDIFVA</sequence>
<evidence type="ECO:0000313" key="1">
    <source>
        <dbReference type="EMBL" id="KKL50206.1"/>
    </source>
</evidence>
<dbReference type="AlphaFoldDB" id="A0A0F9D917"/>
<name>A0A0F9D917_9ZZZZ</name>
<gene>
    <name evidence="1" type="ORF">LCGC14_2307850</name>
</gene>
<dbReference type="EMBL" id="LAZR01032686">
    <property type="protein sequence ID" value="KKL50206.1"/>
    <property type="molecule type" value="Genomic_DNA"/>
</dbReference>